<dbReference type="InterPro" id="IPR005142">
    <property type="entry name" value="eRF1_3"/>
</dbReference>
<accession>A0A7J0E929</accession>
<dbReference type="SUPFAM" id="SSF55315">
    <property type="entry name" value="L30e-like"/>
    <property type="match status" value="1"/>
</dbReference>
<dbReference type="Pfam" id="PF03465">
    <property type="entry name" value="eRF1_3"/>
    <property type="match status" value="1"/>
</dbReference>
<protein>
    <recommendedName>
        <fullName evidence="1">eRF1 domain-containing protein</fullName>
    </recommendedName>
</protein>
<dbReference type="GO" id="GO:0071025">
    <property type="term" value="P:RNA surveillance"/>
    <property type="evidence" value="ECO:0007669"/>
    <property type="project" value="InterPro"/>
</dbReference>
<gene>
    <name evidence="2" type="ORF">Acr_02g0009060</name>
</gene>
<dbReference type="Proteomes" id="UP000585474">
    <property type="component" value="Unassembled WGS sequence"/>
</dbReference>
<comment type="caution">
    <text evidence="2">The sequence shown here is derived from an EMBL/GenBank/DDBJ whole genome shotgun (WGS) entry which is preliminary data.</text>
</comment>
<dbReference type="AlphaFoldDB" id="A0A7J0E929"/>
<dbReference type="Gene3D" id="3.30.1330.30">
    <property type="match status" value="1"/>
</dbReference>
<reference evidence="2 3" key="1">
    <citation type="submission" date="2019-07" db="EMBL/GenBank/DDBJ databases">
        <title>De Novo Assembly of kiwifruit Actinidia rufa.</title>
        <authorList>
            <person name="Sugita-Konishi S."/>
            <person name="Sato K."/>
            <person name="Mori E."/>
            <person name="Abe Y."/>
            <person name="Kisaki G."/>
            <person name="Hamano K."/>
            <person name="Suezawa K."/>
            <person name="Otani M."/>
            <person name="Fukuda T."/>
            <person name="Manabe T."/>
            <person name="Gomi K."/>
            <person name="Tabuchi M."/>
            <person name="Akimitsu K."/>
            <person name="Kataoka I."/>
        </authorList>
    </citation>
    <scope>NUCLEOTIDE SEQUENCE [LARGE SCALE GENOMIC DNA]</scope>
    <source>
        <strain evidence="3">cv. Fuchu</strain>
    </source>
</reference>
<dbReference type="GO" id="GO:0070651">
    <property type="term" value="P:nonfunctional rRNA decay"/>
    <property type="evidence" value="ECO:0007669"/>
    <property type="project" value="TreeGrafter"/>
</dbReference>
<dbReference type="GO" id="GO:0032790">
    <property type="term" value="P:ribosome disassembly"/>
    <property type="evidence" value="ECO:0007669"/>
    <property type="project" value="TreeGrafter"/>
</dbReference>
<dbReference type="OrthoDB" id="10249111at2759"/>
<evidence type="ECO:0000259" key="1">
    <source>
        <dbReference type="Pfam" id="PF03465"/>
    </source>
</evidence>
<dbReference type="PANTHER" id="PTHR10853:SF3">
    <property type="entry name" value="EUKARYOTIC RELEASE FACTOR 1 (ERF1) FAMILY PROTEIN"/>
    <property type="match status" value="1"/>
</dbReference>
<dbReference type="GO" id="GO:0070966">
    <property type="term" value="P:nuclear-transcribed mRNA catabolic process, no-go decay"/>
    <property type="evidence" value="ECO:0007669"/>
    <property type="project" value="InterPro"/>
</dbReference>
<dbReference type="PANTHER" id="PTHR10853">
    <property type="entry name" value="PELOTA"/>
    <property type="match status" value="1"/>
</dbReference>
<dbReference type="InterPro" id="IPR029064">
    <property type="entry name" value="Ribosomal_eL30-like_sf"/>
</dbReference>
<keyword evidence="3" id="KW-1185">Reference proteome</keyword>
<dbReference type="EMBL" id="BJWL01000002">
    <property type="protein sequence ID" value="GFY82666.1"/>
    <property type="molecule type" value="Genomic_DNA"/>
</dbReference>
<feature type="domain" description="eRF1" evidence="1">
    <location>
        <begin position="37"/>
        <end position="110"/>
    </location>
</feature>
<dbReference type="GO" id="GO:0005737">
    <property type="term" value="C:cytoplasm"/>
    <property type="evidence" value="ECO:0007669"/>
    <property type="project" value="TreeGrafter"/>
</dbReference>
<organism evidence="2 3">
    <name type="scientific">Actinidia rufa</name>
    <dbReference type="NCBI Taxonomy" id="165716"/>
    <lineage>
        <taxon>Eukaryota</taxon>
        <taxon>Viridiplantae</taxon>
        <taxon>Streptophyta</taxon>
        <taxon>Embryophyta</taxon>
        <taxon>Tracheophyta</taxon>
        <taxon>Spermatophyta</taxon>
        <taxon>Magnoliopsida</taxon>
        <taxon>eudicotyledons</taxon>
        <taxon>Gunneridae</taxon>
        <taxon>Pentapetalae</taxon>
        <taxon>asterids</taxon>
        <taxon>Ericales</taxon>
        <taxon>Actinidiaceae</taxon>
        <taxon>Actinidia</taxon>
    </lineage>
</organism>
<proteinExistence type="predicted"/>
<evidence type="ECO:0000313" key="2">
    <source>
        <dbReference type="EMBL" id="GFY82666.1"/>
    </source>
</evidence>
<name>A0A7J0E929_9ERIC</name>
<evidence type="ECO:0000313" key="3">
    <source>
        <dbReference type="Proteomes" id="UP000585474"/>
    </source>
</evidence>
<dbReference type="InterPro" id="IPR004405">
    <property type="entry name" value="TF_pelota"/>
</dbReference>
<dbReference type="GO" id="GO:0070481">
    <property type="term" value="P:nuclear-transcribed mRNA catabolic process, non-stop decay"/>
    <property type="evidence" value="ECO:0007669"/>
    <property type="project" value="InterPro"/>
</dbReference>
<sequence>MDAHAVKILEEGGNFGYDQNKIAVEIRVKVCYRLKGVDVYGLKGVDVAHELVAIETLLITDELFRSTYLEMRKKFGRVRSVKKGGGKAMVVSSMELAKLTGIAAILRFPVPDIDDLVVNYIFFNVCIMKA</sequence>